<feature type="region of interest" description="Disordered" evidence="1">
    <location>
        <begin position="82"/>
        <end position="101"/>
    </location>
</feature>
<dbReference type="RefSeq" id="XP_038806584.1">
    <property type="nucleotide sequence ID" value="XM_038957111.1"/>
</dbReference>
<reference evidence="2 3" key="1">
    <citation type="journal article" date="2020" name="Genome Biol. Evol.">
        <title>Comparative genomics of Sclerotiniaceae.</title>
        <authorList>
            <person name="Valero Jimenez C.A."/>
            <person name="Steentjes M."/>
            <person name="Scholten O.E."/>
            <person name="Van Kan J.A.L."/>
        </authorList>
    </citation>
    <scope>NUCLEOTIDE SEQUENCE [LARGE SCALE GENOMIC DNA]</scope>
    <source>
        <strain evidence="2 3">B1</strain>
    </source>
</reference>
<dbReference type="EMBL" id="RCSX01000028">
    <property type="protein sequence ID" value="KAF7919170.1"/>
    <property type="molecule type" value="Genomic_DNA"/>
</dbReference>
<accession>A0ABQ7ICA1</accession>
<evidence type="ECO:0000313" key="2">
    <source>
        <dbReference type="EMBL" id="KAF7919170.1"/>
    </source>
</evidence>
<evidence type="ECO:0000256" key="1">
    <source>
        <dbReference type="SAM" id="MobiDB-lite"/>
    </source>
</evidence>
<proteinExistence type="predicted"/>
<comment type="caution">
    <text evidence="2">The sequence shown here is derived from an EMBL/GenBank/DDBJ whole genome shotgun (WGS) entry which is preliminary data.</text>
</comment>
<protein>
    <recommendedName>
        <fullName evidence="4">Hypervirulence associated protein TUDOR domain-containing protein</fullName>
    </recommendedName>
</protein>
<dbReference type="Proteomes" id="UP000783213">
    <property type="component" value="Unassembled WGS sequence"/>
</dbReference>
<organism evidence="2 3">
    <name type="scientific">Botrytis deweyae</name>
    <dbReference type="NCBI Taxonomy" id="2478750"/>
    <lineage>
        <taxon>Eukaryota</taxon>
        <taxon>Fungi</taxon>
        <taxon>Dikarya</taxon>
        <taxon>Ascomycota</taxon>
        <taxon>Pezizomycotina</taxon>
        <taxon>Leotiomycetes</taxon>
        <taxon>Helotiales</taxon>
        <taxon>Sclerotiniaceae</taxon>
        <taxon>Botrytis</taxon>
    </lineage>
</organism>
<evidence type="ECO:0008006" key="4">
    <source>
        <dbReference type="Google" id="ProtNLM"/>
    </source>
</evidence>
<gene>
    <name evidence="2" type="ORF">EAE98_009490</name>
</gene>
<dbReference type="GeneID" id="62236261"/>
<feature type="region of interest" description="Disordered" evidence="1">
    <location>
        <begin position="1"/>
        <end position="30"/>
    </location>
</feature>
<evidence type="ECO:0000313" key="3">
    <source>
        <dbReference type="Proteomes" id="UP000783213"/>
    </source>
</evidence>
<feature type="compositionally biased region" description="Basic and acidic residues" evidence="1">
    <location>
        <begin position="1"/>
        <end position="11"/>
    </location>
</feature>
<keyword evidence="3" id="KW-1185">Reference proteome</keyword>
<name>A0ABQ7ICA1_9HELO</name>
<sequence>MKKFFHSDCCRPSDNGDINLPNRPAAPSYRPGDRVMIREEIPCRVVSNGMKNSGQIVNGSSMVDIRFTYRVRLVDRTEQSVHEPHLRMANDNDAGPFPDMP</sequence>